<dbReference type="Pfam" id="PF13689">
    <property type="entry name" value="DUF4154"/>
    <property type="match status" value="1"/>
</dbReference>
<sequence length="183" mass="19361">MPGMDRKRGGGVYSAVAAFALVLAGAAAAEPPPLEYQAKASFVYNFIQFTDWPDDVFSGNNSFNLCVLGPDSFGRALDALAGEPATGHPIEIKRLARAETVADAGCHLVFVSAAHRPSVELLKSVSGHGVLTVGEASGFTALGGVINLFEERGRLRFEVNRHAAQRAGLQLSSRLLELAAEPR</sequence>
<dbReference type="KEGG" id="sva:SVA_0591"/>
<keyword evidence="1" id="KW-0732">Signal</keyword>
<evidence type="ECO:0000313" key="2">
    <source>
        <dbReference type="EMBL" id="BAU47170.1"/>
    </source>
</evidence>
<accession>A0A1B4V125</accession>
<feature type="signal peptide" evidence="1">
    <location>
        <begin position="1"/>
        <end position="29"/>
    </location>
</feature>
<reference evidence="2 3" key="1">
    <citation type="submission" date="2015-08" db="EMBL/GenBank/DDBJ databases">
        <title>Complete genome sequence of Sulfurifustis variabilis.</title>
        <authorList>
            <person name="Miura A."/>
            <person name="Kojima H."/>
            <person name="Fukui M."/>
        </authorList>
    </citation>
    <scope>NUCLEOTIDE SEQUENCE [LARGE SCALE GENOMIC DNA]</scope>
    <source>
        <strain evidence="3">skN76</strain>
    </source>
</reference>
<dbReference type="AlphaFoldDB" id="A0A1B4V125"/>
<dbReference type="Proteomes" id="UP000218899">
    <property type="component" value="Chromosome"/>
</dbReference>
<dbReference type="EMBL" id="AP014936">
    <property type="protein sequence ID" value="BAU47170.1"/>
    <property type="molecule type" value="Genomic_DNA"/>
</dbReference>
<proteinExistence type="predicted"/>
<evidence type="ECO:0000256" key="1">
    <source>
        <dbReference type="SAM" id="SignalP"/>
    </source>
</evidence>
<feature type="chain" id="PRO_5008571233" evidence="1">
    <location>
        <begin position="30"/>
        <end position="183"/>
    </location>
</feature>
<dbReference type="InterPro" id="IPR025293">
    <property type="entry name" value="YfiR/HmsC-like"/>
</dbReference>
<keyword evidence="3" id="KW-1185">Reference proteome</keyword>
<gene>
    <name evidence="2" type="ORF">SVA_0591</name>
</gene>
<organism evidence="2 3">
    <name type="scientific">Sulfurifustis variabilis</name>
    <dbReference type="NCBI Taxonomy" id="1675686"/>
    <lineage>
        <taxon>Bacteria</taxon>
        <taxon>Pseudomonadati</taxon>
        <taxon>Pseudomonadota</taxon>
        <taxon>Gammaproteobacteria</taxon>
        <taxon>Acidiferrobacterales</taxon>
        <taxon>Acidiferrobacteraceae</taxon>
        <taxon>Sulfurifustis</taxon>
    </lineage>
</organism>
<name>A0A1B4V125_9GAMM</name>
<protein>
    <submittedName>
        <fullName evidence="2">Membrane protein</fullName>
    </submittedName>
</protein>
<evidence type="ECO:0000313" key="3">
    <source>
        <dbReference type="Proteomes" id="UP000218899"/>
    </source>
</evidence>